<dbReference type="EMBL" id="LDRT01000002">
    <property type="protein sequence ID" value="KTR96794.1"/>
    <property type="molecule type" value="Genomic_DNA"/>
</dbReference>
<name>A0A147F1Z5_MICTE</name>
<dbReference type="OrthoDB" id="3238356at2"/>
<accession>A0A147F1Z5</accession>
<evidence type="ECO:0000256" key="1">
    <source>
        <dbReference type="SAM" id="Phobius"/>
    </source>
</evidence>
<keyword evidence="1" id="KW-1133">Transmembrane helix</keyword>
<dbReference type="GO" id="GO:0005886">
    <property type="term" value="C:plasma membrane"/>
    <property type="evidence" value="ECO:0007669"/>
    <property type="project" value="TreeGrafter"/>
</dbReference>
<gene>
    <name evidence="2" type="ORF">NS220_00555</name>
</gene>
<dbReference type="PANTHER" id="PTHR34989:SF1">
    <property type="entry name" value="PROTEIN HDED"/>
    <property type="match status" value="1"/>
</dbReference>
<dbReference type="PANTHER" id="PTHR34989">
    <property type="entry name" value="PROTEIN HDED"/>
    <property type="match status" value="1"/>
</dbReference>
<feature type="transmembrane region" description="Helical" evidence="1">
    <location>
        <begin position="131"/>
        <end position="149"/>
    </location>
</feature>
<dbReference type="Pfam" id="PF03729">
    <property type="entry name" value="DUF308"/>
    <property type="match status" value="2"/>
</dbReference>
<comment type="caution">
    <text evidence="2">The sequence shown here is derived from an EMBL/GenBank/DDBJ whole genome shotgun (WGS) entry which is preliminary data.</text>
</comment>
<reference evidence="2 3" key="1">
    <citation type="journal article" date="2016" name="Front. Microbiol.">
        <title>Genomic Resource of Rice Seed Associated Bacteria.</title>
        <authorList>
            <person name="Midha S."/>
            <person name="Bansal K."/>
            <person name="Sharma S."/>
            <person name="Kumar N."/>
            <person name="Patil P.P."/>
            <person name="Chaudhry V."/>
            <person name="Patil P.B."/>
        </authorList>
    </citation>
    <scope>NUCLEOTIDE SEQUENCE [LARGE SCALE GENOMIC DNA]</scope>
    <source>
        <strain evidence="2 3">NS220</strain>
    </source>
</reference>
<dbReference type="PATRIC" id="fig|2033.6.peg.1514"/>
<feature type="transmembrane region" description="Helical" evidence="1">
    <location>
        <begin position="155"/>
        <end position="174"/>
    </location>
</feature>
<keyword evidence="1" id="KW-0472">Membrane</keyword>
<dbReference type="InterPro" id="IPR005325">
    <property type="entry name" value="DUF308_memb"/>
</dbReference>
<feature type="transmembrane region" description="Helical" evidence="1">
    <location>
        <begin position="42"/>
        <end position="65"/>
    </location>
</feature>
<feature type="transmembrane region" description="Helical" evidence="1">
    <location>
        <begin position="72"/>
        <end position="90"/>
    </location>
</feature>
<dbReference type="Proteomes" id="UP000075025">
    <property type="component" value="Unassembled WGS sequence"/>
</dbReference>
<sequence>MSPSSTTSPVVGAVRTALGISGALSLVIGLLILIWPGRTAQVAVGIIAVYVIIAGLVNIGIGLFWRSGWARIGYIALGVLFIVAGIFSFANLAAAAAWFGVFIGTLIGILWIIEGAVSLTTASHDSKARGWTIFFAIVSILAGIFVLIAPLFAGLTLFLLIGISLVILGVFQIVRATQFGKVA</sequence>
<dbReference type="InterPro" id="IPR052712">
    <property type="entry name" value="Acid_resist_chaperone_HdeD"/>
</dbReference>
<evidence type="ECO:0000313" key="2">
    <source>
        <dbReference type="EMBL" id="KTR96794.1"/>
    </source>
</evidence>
<dbReference type="AlphaFoldDB" id="A0A147F1Z5"/>
<evidence type="ECO:0008006" key="4">
    <source>
        <dbReference type="Google" id="ProtNLM"/>
    </source>
</evidence>
<dbReference type="RefSeq" id="WP_058622170.1">
    <property type="nucleotide sequence ID" value="NZ_LDRT01000002.1"/>
</dbReference>
<evidence type="ECO:0000313" key="3">
    <source>
        <dbReference type="Proteomes" id="UP000075025"/>
    </source>
</evidence>
<keyword evidence="1" id="KW-0812">Transmembrane</keyword>
<protein>
    <recommendedName>
        <fullName evidence="4">DUF308 domain-containing protein</fullName>
    </recommendedName>
</protein>
<feature type="transmembrane region" description="Helical" evidence="1">
    <location>
        <begin position="12"/>
        <end position="36"/>
    </location>
</feature>
<feature type="transmembrane region" description="Helical" evidence="1">
    <location>
        <begin position="96"/>
        <end position="119"/>
    </location>
</feature>
<proteinExistence type="predicted"/>
<organism evidence="2 3">
    <name type="scientific">Microbacterium testaceum</name>
    <name type="common">Aureobacterium testaceum</name>
    <name type="synonym">Brevibacterium testaceum</name>
    <dbReference type="NCBI Taxonomy" id="2033"/>
    <lineage>
        <taxon>Bacteria</taxon>
        <taxon>Bacillati</taxon>
        <taxon>Actinomycetota</taxon>
        <taxon>Actinomycetes</taxon>
        <taxon>Micrococcales</taxon>
        <taxon>Microbacteriaceae</taxon>
        <taxon>Microbacterium</taxon>
    </lineage>
</organism>